<dbReference type="InterPro" id="IPR036102">
    <property type="entry name" value="OsmC/Ohrsf"/>
</dbReference>
<sequence>MKIKRTGSAIWQGGFPGGSGNISTESGALHAVPYGVASRFEGQRGSNPEELIAAAHASCFAMAFALVLGEGHFVPKQLAVSAEVTLEQQSGEFSITMVHLVARADIDGIDAATFAHLANVAKTTCPVSKLLRAQIDLDASLVSA</sequence>
<dbReference type="GO" id="GO:0004601">
    <property type="term" value="F:peroxidase activity"/>
    <property type="evidence" value="ECO:0007669"/>
    <property type="project" value="UniProtKB-KW"/>
</dbReference>
<evidence type="ECO:0000313" key="1">
    <source>
        <dbReference type="EMBL" id="MEY2184267.1"/>
    </source>
</evidence>
<dbReference type="PANTHER" id="PTHR42830">
    <property type="entry name" value="OSMOTICALLY INDUCIBLE FAMILY PROTEIN"/>
    <property type="match status" value="1"/>
</dbReference>
<evidence type="ECO:0000313" key="2">
    <source>
        <dbReference type="Proteomes" id="UP001562159"/>
    </source>
</evidence>
<comment type="caution">
    <text evidence="1">The sequence shown here is derived from an EMBL/GenBank/DDBJ whole genome shotgun (WGS) entry which is preliminary data.</text>
</comment>
<dbReference type="Gene3D" id="3.30.300.20">
    <property type="match status" value="1"/>
</dbReference>
<dbReference type="NCBIfam" id="TIGR03562">
    <property type="entry name" value="osmo_induc_OsmC"/>
    <property type="match status" value="1"/>
</dbReference>
<dbReference type="SUPFAM" id="SSF82784">
    <property type="entry name" value="OsmC-like"/>
    <property type="match status" value="1"/>
</dbReference>
<keyword evidence="1" id="KW-0560">Oxidoreductase</keyword>
<keyword evidence="1" id="KW-0575">Peroxidase</keyword>
<gene>
    <name evidence="1" type="ORF">AB7878_17780</name>
</gene>
<protein>
    <submittedName>
        <fullName evidence="1">OsmC family protein</fullName>
        <ecNumber evidence="1">1.11.1.29</ecNumber>
    </submittedName>
</protein>
<reference evidence="1 2" key="1">
    <citation type="submission" date="2024-07" db="EMBL/GenBank/DDBJ databases">
        <title>Molecular mechanisms and environmental adaptations of flagellar loss and biofilm growth of Rhodanobacter under environmental stress.</title>
        <authorList>
            <person name="Chen M."/>
        </authorList>
    </citation>
    <scope>NUCLEOTIDE SEQUENCE [LARGE SCALE GENOMIC DNA]</scope>
    <source>
        <strain evidence="1 2">RS22</strain>
    </source>
</reference>
<dbReference type="InterPro" id="IPR015946">
    <property type="entry name" value="KH_dom-like_a/b"/>
</dbReference>
<dbReference type="Pfam" id="PF02566">
    <property type="entry name" value="OsmC"/>
    <property type="match status" value="1"/>
</dbReference>
<dbReference type="InterPro" id="IPR052707">
    <property type="entry name" value="OsmC_Ohr_Peroxiredoxin"/>
</dbReference>
<dbReference type="Proteomes" id="UP001562159">
    <property type="component" value="Unassembled WGS sequence"/>
</dbReference>
<keyword evidence="2" id="KW-1185">Reference proteome</keyword>
<dbReference type="InterPro" id="IPR003718">
    <property type="entry name" value="OsmC/Ohr_fam"/>
</dbReference>
<dbReference type="PANTHER" id="PTHR42830:SF1">
    <property type="entry name" value="OSMOTICALLY INDUCIBLE FAMILY PROTEIN"/>
    <property type="match status" value="1"/>
</dbReference>
<dbReference type="EC" id="1.11.1.29" evidence="1"/>
<dbReference type="EMBL" id="JBGBPY010000001">
    <property type="protein sequence ID" value="MEY2184267.1"/>
    <property type="molecule type" value="Genomic_DNA"/>
</dbReference>
<proteinExistence type="predicted"/>
<name>A0ABV4AV45_9GAMM</name>
<dbReference type="InterPro" id="IPR019904">
    <property type="entry name" value="Peroxiredoxin_OsmC"/>
</dbReference>
<accession>A0ABV4AV45</accession>
<organism evidence="1 2">
    <name type="scientific">Rhodanobacter humi</name>
    <dbReference type="NCBI Taxonomy" id="1888173"/>
    <lineage>
        <taxon>Bacteria</taxon>
        <taxon>Pseudomonadati</taxon>
        <taxon>Pseudomonadota</taxon>
        <taxon>Gammaproteobacteria</taxon>
        <taxon>Lysobacterales</taxon>
        <taxon>Rhodanobacteraceae</taxon>
        <taxon>Rhodanobacter</taxon>
    </lineage>
</organism>